<dbReference type="InterPro" id="IPR013766">
    <property type="entry name" value="Thioredoxin_domain"/>
</dbReference>
<feature type="domain" description="Thioredoxin" evidence="2">
    <location>
        <begin position="26"/>
        <end position="182"/>
    </location>
</feature>
<dbReference type="InterPro" id="IPR036249">
    <property type="entry name" value="Thioredoxin-like_sf"/>
</dbReference>
<keyword evidence="4" id="KW-1185">Reference proteome</keyword>
<dbReference type="PROSITE" id="PS51352">
    <property type="entry name" value="THIOREDOXIN_2"/>
    <property type="match status" value="1"/>
</dbReference>
<feature type="signal peptide" evidence="1">
    <location>
        <begin position="1"/>
        <end position="20"/>
    </location>
</feature>
<dbReference type="CDD" id="cd02969">
    <property type="entry name" value="PRX_like1"/>
    <property type="match status" value="1"/>
</dbReference>
<evidence type="ECO:0000313" key="3">
    <source>
        <dbReference type="EMBL" id="SIT29830.1"/>
    </source>
</evidence>
<reference evidence="4" key="1">
    <citation type="submission" date="2017-01" db="EMBL/GenBank/DDBJ databases">
        <authorList>
            <person name="Varghese N."/>
            <person name="Submissions S."/>
        </authorList>
    </citation>
    <scope>NUCLEOTIDE SEQUENCE [LARGE SCALE GENOMIC DNA]</scope>
    <source>
        <strain evidence="4">DSM 21054</strain>
    </source>
</reference>
<dbReference type="InterPro" id="IPR013740">
    <property type="entry name" value="Redoxin"/>
</dbReference>
<dbReference type="SUPFAM" id="SSF52833">
    <property type="entry name" value="Thioredoxin-like"/>
    <property type="match status" value="1"/>
</dbReference>
<dbReference type="KEGG" id="fln:FLA_3625"/>
<sequence length="202" mass="21716">MKKTFTLLAAAAMLATSVLAQNITSLSLGTALPLATAKMKDISGKEVSLNDAKKKNGLLVMFSCNTCPYVIKNQQRTKEIAAYALKNNIGVIVINSNEAQRSDADSYDAMKTYATAQGYNWYYTVDTDSKVANAFGATRTPEVFLFNSKGTLEYKGAIDDNPSDASAVTRQHLHAAIDEVVGGKAISVKESKSVGCTIKRQS</sequence>
<dbReference type="Proteomes" id="UP000186917">
    <property type="component" value="Unassembled WGS sequence"/>
</dbReference>
<keyword evidence="1" id="KW-0732">Signal</keyword>
<dbReference type="STRING" id="477680.SAMN05421788_10950"/>
<evidence type="ECO:0000313" key="4">
    <source>
        <dbReference type="Proteomes" id="UP000186917"/>
    </source>
</evidence>
<dbReference type="PANTHER" id="PTHR43640">
    <property type="entry name" value="OS07G0260300 PROTEIN"/>
    <property type="match status" value="1"/>
</dbReference>
<proteinExistence type="predicted"/>
<dbReference type="OrthoDB" id="9809746at2"/>
<protein>
    <submittedName>
        <fullName evidence="3">Redoxin</fullName>
    </submittedName>
</protein>
<dbReference type="InterPro" id="IPR047262">
    <property type="entry name" value="PRX-like1"/>
</dbReference>
<dbReference type="AlphaFoldDB" id="A0A173MJE8"/>
<feature type="chain" id="PRO_5030023044" evidence="1">
    <location>
        <begin position="21"/>
        <end position="202"/>
    </location>
</feature>
<name>A0A173MJE8_9BACT</name>
<dbReference type="RefSeq" id="WP_076381383.1">
    <property type="nucleotide sequence ID" value="NZ_AP017422.1"/>
</dbReference>
<dbReference type="GO" id="GO:0016491">
    <property type="term" value="F:oxidoreductase activity"/>
    <property type="evidence" value="ECO:0007669"/>
    <property type="project" value="InterPro"/>
</dbReference>
<dbReference type="Pfam" id="PF08534">
    <property type="entry name" value="Redoxin"/>
    <property type="match status" value="1"/>
</dbReference>
<evidence type="ECO:0000259" key="2">
    <source>
        <dbReference type="PROSITE" id="PS51352"/>
    </source>
</evidence>
<dbReference type="PANTHER" id="PTHR43640:SF1">
    <property type="entry name" value="THIOREDOXIN-DEPENDENT PEROXIREDOXIN"/>
    <property type="match status" value="1"/>
</dbReference>
<gene>
    <name evidence="3" type="ORF">SAMN05421788_10950</name>
</gene>
<evidence type="ECO:0000256" key="1">
    <source>
        <dbReference type="SAM" id="SignalP"/>
    </source>
</evidence>
<dbReference type="Gene3D" id="3.40.30.10">
    <property type="entry name" value="Glutaredoxin"/>
    <property type="match status" value="1"/>
</dbReference>
<accession>A0A173MJE8</accession>
<organism evidence="3 4">
    <name type="scientific">Filimonas lacunae</name>
    <dbReference type="NCBI Taxonomy" id="477680"/>
    <lineage>
        <taxon>Bacteria</taxon>
        <taxon>Pseudomonadati</taxon>
        <taxon>Bacteroidota</taxon>
        <taxon>Chitinophagia</taxon>
        <taxon>Chitinophagales</taxon>
        <taxon>Chitinophagaceae</taxon>
        <taxon>Filimonas</taxon>
    </lineage>
</organism>
<dbReference type="EMBL" id="FTOR01000009">
    <property type="protein sequence ID" value="SIT29830.1"/>
    <property type="molecule type" value="Genomic_DNA"/>
</dbReference>